<protein>
    <submittedName>
        <fullName evidence="1">Uncharacterized protein</fullName>
    </submittedName>
</protein>
<dbReference type="EMBL" id="UFTJ01000001">
    <property type="protein sequence ID" value="SSZ47119.1"/>
    <property type="molecule type" value="Genomic_DNA"/>
</dbReference>
<evidence type="ECO:0000313" key="1">
    <source>
        <dbReference type="EMBL" id="SSZ47119.1"/>
    </source>
</evidence>
<reference evidence="1 2" key="1">
    <citation type="submission" date="2018-06" db="EMBL/GenBank/DDBJ databases">
        <authorList>
            <consortium name="Pathogen Informatics"/>
            <person name="Doyle S."/>
        </authorList>
    </citation>
    <scope>NUCLEOTIDE SEQUENCE [LARGE SCALE GENOMIC DNA]</scope>
    <source>
        <strain evidence="1 2">NCTC11661</strain>
    </source>
</reference>
<name>A0A376C061_9FLAO</name>
<dbReference type="Proteomes" id="UP000255515">
    <property type="component" value="Unassembled WGS sequence"/>
</dbReference>
<dbReference type="RefSeq" id="WP_002686472.1">
    <property type="nucleotide sequence ID" value="NZ_UFTJ01000001.1"/>
</dbReference>
<gene>
    <name evidence="1" type="ORF">NCTC11661_00785</name>
</gene>
<sequence length="101" mass="12086">MEDYKELMKDLLLRYYSVEGEGKKLHRSTFDIFKMCHGIIPTHPITEHDAYEVMQELGFQIEQKIIYEKVCIFEGDEEAGVPSEYDEVETERIFLWVLYEK</sequence>
<accession>A0A376C061</accession>
<evidence type="ECO:0000313" key="2">
    <source>
        <dbReference type="Proteomes" id="UP000255515"/>
    </source>
</evidence>
<organism evidence="1 2">
    <name type="scientific">Bergeyella zoohelcum</name>
    <dbReference type="NCBI Taxonomy" id="1015"/>
    <lineage>
        <taxon>Bacteria</taxon>
        <taxon>Pseudomonadati</taxon>
        <taxon>Bacteroidota</taxon>
        <taxon>Flavobacteriia</taxon>
        <taxon>Flavobacteriales</taxon>
        <taxon>Weeksellaceae</taxon>
        <taxon>Bergeyella</taxon>
    </lineage>
</organism>
<proteinExistence type="predicted"/>
<dbReference type="AlphaFoldDB" id="A0A376C061"/>